<proteinExistence type="inferred from homology"/>
<dbReference type="Gene3D" id="3.10.20.30">
    <property type="match status" value="1"/>
</dbReference>
<dbReference type="InterPro" id="IPR004489">
    <property type="entry name" value="Succ_DH/fum_Rdtase_Fe-S"/>
</dbReference>
<dbReference type="GO" id="GO:0008177">
    <property type="term" value="F:succinate dehydrogenase (quinone) activity"/>
    <property type="evidence" value="ECO:0007669"/>
    <property type="project" value="UniProtKB-EC"/>
</dbReference>
<dbReference type="PROSITE" id="PS51379">
    <property type="entry name" value="4FE4S_FER_2"/>
    <property type="match status" value="1"/>
</dbReference>
<dbReference type="Pfam" id="PF12838">
    <property type="entry name" value="Fer4_7"/>
    <property type="match status" value="1"/>
</dbReference>
<dbReference type="PANTHER" id="PTHR11921:SF41">
    <property type="entry name" value="SUCCINATE DEHYDROGENASE"/>
    <property type="match status" value="1"/>
</dbReference>
<dbReference type="GO" id="GO:0006099">
    <property type="term" value="P:tricarboxylic acid cycle"/>
    <property type="evidence" value="ECO:0007669"/>
    <property type="project" value="UniProtKB-KW"/>
</dbReference>
<dbReference type="GO" id="GO:0051539">
    <property type="term" value="F:4 iron, 4 sulfur cluster binding"/>
    <property type="evidence" value="ECO:0007669"/>
    <property type="project" value="UniProtKB-KW"/>
</dbReference>
<dbReference type="GO" id="GO:0051538">
    <property type="term" value="F:3 iron, 4 sulfur cluster binding"/>
    <property type="evidence" value="ECO:0007669"/>
    <property type="project" value="UniProtKB-KW"/>
</dbReference>
<dbReference type="GO" id="GO:0051537">
    <property type="term" value="F:2 iron, 2 sulfur cluster binding"/>
    <property type="evidence" value="ECO:0007669"/>
    <property type="project" value="UniProtKB-KW"/>
</dbReference>
<dbReference type="InterPro" id="IPR025192">
    <property type="entry name" value="Succ_DH/fum_Rdtase_N"/>
</dbReference>
<dbReference type="GO" id="GO:0046872">
    <property type="term" value="F:metal ion binding"/>
    <property type="evidence" value="ECO:0007669"/>
    <property type="project" value="UniProtKB-KW"/>
</dbReference>
<dbReference type="SUPFAM" id="SSF46548">
    <property type="entry name" value="alpha-helical ferredoxin"/>
    <property type="match status" value="1"/>
</dbReference>
<evidence type="ECO:0000256" key="4">
    <source>
        <dbReference type="ARBA" id="ARBA00012792"/>
    </source>
</evidence>
<evidence type="ECO:0000256" key="11">
    <source>
        <dbReference type="ARBA" id="ARBA00023014"/>
    </source>
</evidence>
<dbReference type="Pfam" id="PF13085">
    <property type="entry name" value="Fer2_3"/>
    <property type="match status" value="1"/>
</dbReference>
<evidence type="ECO:0000256" key="12">
    <source>
        <dbReference type="ARBA" id="ARBA00023291"/>
    </source>
</evidence>
<comment type="similarity">
    <text evidence="3">Belongs to the succinate dehydrogenase/fumarate reductase iron-sulfur protein family.</text>
</comment>
<accession>A0A6J7JVP2</accession>
<evidence type="ECO:0000259" key="14">
    <source>
        <dbReference type="PROSITE" id="PS51085"/>
    </source>
</evidence>
<evidence type="ECO:0000256" key="10">
    <source>
        <dbReference type="ARBA" id="ARBA00023004"/>
    </source>
</evidence>
<evidence type="ECO:0000256" key="7">
    <source>
        <dbReference type="ARBA" id="ARBA00022714"/>
    </source>
</evidence>
<dbReference type="PANTHER" id="PTHR11921">
    <property type="entry name" value="SUCCINATE DEHYDROGENASE IRON-SULFUR PROTEIN"/>
    <property type="match status" value="1"/>
</dbReference>
<gene>
    <name evidence="16" type="ORF">UFOPK3564_03330</name>
</gene>
<evidence type="ECO:0000313" key="16">
    <source>
        <dbReference type="EMBL" id="CAB4947888.1"/>
    </source>
</evidence>
<dbReference type="InterPro" id="IPR009051">
    <property type="entry name" value="Helical_ferredxn"/>
</dbReference>
<keyword evidence="10" id="KW-0408">Iron</keyword>
<dbReference type="GO" id="GO:0009055">
    <property type="term" value="F:electron transfer activity"/>
    <property type="evidence" value="ECO:0007669"/>
    <property type="project" value="InterPro"/>
</dbReference>
<feature type="domain" description="4Fe-4S ferredoxin-type" evidence="15">
    <location>
        <begin position="149"/>
        <end position="178"/>
    </location>
</feature>
<keyword evidence="6" id="KW-0816">Tricarboxylic acid cycle</keyword>
<dbReference type="InterPro" id="IPR006058">
    <property type="entry name" value="2Fe2S_fd_BS"/>
</dbReference>
<dbReference type="NCBIfam" id="TIGR00384">
    <property type="entry name" value="dhsB"/>
    <property type="match status" value="1"/>
</dbReference>
<dbReference type="SUPFAM" id="SSF54292">
    <property type="entry name" value="2Fe-2S ferredoxin-like"/>
    <property type="match status" value="1"/>
</dbReference>
<dbReference type="PROSITE" id="PS51085">
    <property type="entry name" value="2FE2S_FER_2"/>
    <property type="match status" value="1"/>
</dbReference>
<dbReference type="GO" id="GO:0022904">
    <property type="term" value="P:respiratory electron transport chain"/>
    <property type="evidence" value="ECO:0007669"/>
    <property type="project" value="TreeGrafter"/>
</dbReference>
<dbReference type="PROSITE" id="PS00197">
    <property type="entry name" value="2FE2S_FER_1"/>
    <property type="match status" value="1"/>
</dbReference>
<dbReference type="AlphaFoldDB" id="A0A6J7JVP2"/>
<dbReference type="InterPro" id="IPR012675">
    <property type="entry name" value="Beta-grasp_dom_sf"/>
</dbReference>
<dbReference type="EMBL" id="CAFBMK010000310">
    <property type="protein sequence ID" value="CAB4947888.1"/>
    <property type="molecule type" value="Genomic_DNA"/>
</dbReference>
<evidence type="ECO:0000256" key="5">
    <source>
        <dbReference type="ARBA" id="ARBA00022485"/>
    </source>
</evidence>
<dbReference type="EC" id="1.3.5.1" evidence="4"/>
<organism evidence="16">
    <name type="scientific">freshwater metagenome</name>
    <dbReference type="NCBI Taxonomy" id="449393"/>
    <lineage>
        <taxon>unclassified sequences</taxon>
        <taxon>metagenomes</taxon>
        <taxon>ecological metagenomes</taxon>
    </lineage>
</organism>
<dbReference type="NCBIfam" id="NF005746">
    <property type="entry name" value="PRK07570.1"/>
    <property type="match status" value="1"/>
</dbReference>
<evidence type="ECO:0000256" key="2">
    <source>
        <dbReference type="ARBA" id="ARBA00001966"/>
    </source>
</evidence>
<evidence type="ECO:0000256" key="1">
    <source>
        <dbReference type="ARBA" id="ARBA00001927"/>
    </source>
</evidence>
<keyword evidence="12" id="KW-0003">3Fe-4S</keyword>
<evidence type="ECO:0000259" key="15">
    <source>
        <dbReference type="PROSITE" id="PS51379"/>
    </source>
</evidence>
<evidence type="ECO:0000256" key="6">
    <source>
        <dbReference type="ARBA" id="ARBA00022532"/>
    </source>
</evidence>
<keyword evidence="9" id="KW-0560">Oxidoreductase</keyword>
<evidence type="ECO:0000256" key="13">
    <source>
        <dbReference type="ARBA" id="ARBA00034078"/>
    </source>
</evidence>
<keyword evidence="8" id="KW-0479">Metal-binding</keyword>
<dbReference type="InterPro" id="IPR036010">
    <property type="entry name" value="2Fe-2S_ferredoxin-like_sf"/>
</dbReference>
<comment type="cofactor">
    <cofactor evidence="2">
        <name>[4Fe-4S] cluster</name>
        <dbReference type="ChEBI" id="CHEBI:49883"/>
    </cofactor>
</comment>
<dbReference type="CDD" id="cd00207">
    <property type="entry name" value="fer2"/>
    <property type="match status" value="1"/>
</dbReference>
<dbReference type="InterPro" id="IPR001041">
    <property type="entry name" value="2Fe-2S_ferredoxin-type"/>
</dbReference>
<keyword evidence="11" id="KW-0411">Iron-sulfur</keyword>
<dbReference type="PROSITE" id="PS00198">
    <property type="entry name" value="4FE4S_FER_1"/>
    <property type="match status" value="1"/>
</dbReference>
<name>A0A6J7JVP2_9ZZZZ</name>
<protein>
    <recommendedName>
        <fullName evidence="4">succinate dehydrogenase</fullName>
        <ecNumber evidence="4">1.3.5.1</ecNumber>
    </recommendedName>
</protein>
<keyword evidence="5" id="KW-0004">4Fe-4S</keyword>
<dbReference type="InterPro" id="IPR050573">
    <property type="entry name" value="SDH/FRD_Iron-Sulfur"/>
</dbReference>
<reference evidence="16" key="1">
    <citation type="submission" date="2020-05" db="EMBL/GenBank/DDBJ databases">
        <authorList>
            <person name="Chiriac C."/>
            <person name="Salcher M."/>
            <person name="Ghai R."/>
            <person name="Kavagutti S V."/>
        </authorList>
    </citation>
    <scope>NUCLEOTIDE SEQUENCE</scope>
</reference>
<comment type="cofactor">
    <cofactor evidence="13">
        <name>[2Fe-2S] cluster</name>
        <dbReference type="ChEBI" id="CHEBI:190135"/>
    </cofactor>
</comment>
<evidence type="ECO:0000256" key="9">
    <source>
        <dbReference type="ARBA" id="ARBA00023002"/>
    </source>
</evidence>
<dbReference type="Gene3D" id="1.10.1060.10">
    <property type="entry name" value="Alpha-helical ferredoxin"/>
    <property type="match status" value="1"/>
</dbReference>
<feature type="domain" description="2Fe-2S ferredoxin-type" evidence="14">
    <location>
        <begin position="3"/>
        <end position="102"/>
    </location>
</feature>
<dbReference type="InterPro" id="IPR017900">
    <property type="entry name" value="4Fe4S_Fe_S_CS"/>
</dbReference>
<sequence>MNFQLEIWRQDSRDAPGHFETKHVEDVDPEASFLEMLDTLNEDLVAKGGRTVAFDSDCREGICGTCALTINGMPHGPNQVTTCQTYMRDFEDGSTITVEPFRSNAFPAVRDLAVDRGALDRIIQAGGYVSVTTGPQPDPNAQPVTPETHQTVMDAAICIGCGACVAACPNGAAMLFTGAKLTHLNNLPQGQPERDERSRNMVLQMDEEGFGGCTNYGECSRVCPQDIGIDVIGMLYREYRRSSRTKKKAHPKKMVAQ</sequence>
<evidence type="ECO:0000256" key="8">
    <source>
        <dbReference type="ARBA" id="ARBA00022723"/>
    </source>
</evidence>
<comment type="cofactor">
    <cofactor evidence="1">
        <name>[3Fe-4S] cluster</name>
        <dbReference type="ChEBI" id="CHEBI:21137"/>
    </cofactor>
</comment>
<evidence type="ECO:0000256" key="3">
    <source>
        <dbReference type="ARBA" id="ARBA00009433"/>
    </source>
</evidence>
<dbReference type="InterPro" id="IPR017896">
    <property type="entry name" value="4Fe4S_Fe-S-bd"/>
</dbReference>
<keyword evidence="7" id="KW-0001">2Fe-2S</keyword>